<organism evidence="2 3">
    <name type="scientific">Lupinus albus</name>
    <name type="common">White lupine</name>
    <name type="synonym">Lupinus termis</name>
    <dbReference type="NCBI Taxonomy" id="3870"/>
    <lineage>
        <taxon>Eukaryota</taxon>
        <taxon>Viridiplantae</taxon>
        <taxon>Streptophyta</taxon>
        <taxon>Embryophyta</taxon>
        <taxon>Tracheophyta</taxon>
        <taxon>Spermatophyta</taxon>
        <taxon>Magnoliopsida</taxon>
        <taxon>eudicotyledons</taxon>
        <taxon>Gunneridae</taxon>
        <taxon>Pentapetalae</taxon>
        <taxon>rosids</taxon>
        <taxon>fabids</taxon>
        <taxon>Fabales</taxon>
        <taxon>Fabaceae</taxon>
        <taxon>Papilionoideae</taxon>
        <taxon>50 kb inversion clade</taxon>
        <taxon>genistoids sensu lato</taxon>
        <taxon>core genistoids</taxon>
        <taxon>Genisteae</taxon>
        <taxon>Lupinus</taxon>
    </lineage>
</organism>
<protein>
    <submittedName>
        <fullName evidence="2">Uncharacterized protein</fullName>
    </submittedName>
</protein>
<evidence type="ECO:0000313" key="3">
    <source>
        <dbReference type="Proteomes" id="UP000447434"/>
    </source>
</evidence>
<name>A0A6A4N9W1_LUPAL</name>
<dbReference type="Proteomes" id="UP000447434">
    <property type="component" value="Chromosome 24"/>
</dbReference>
<reference evidence="3" key="1">
    <citation type="journal article" date="2020" name="Nat. Commun.">
        <title>Genome sequence of the cluster root forming white lupin.</title>
        <authorList>
            <person name="Hufnagel B."/>
            <person name="Marques A."/>
            <person name="Soriano A."/>
            <person name="Marques L."/>
            <person name="Divol F."/>
            <person name="Doumas P."/>
            <person name="Sallet E."/>
            <person name="Mancinotti D."/>
            <person name="Carrere S."/>
            <person name="Marande W."/>
            <person name="Arribat S."/>
            <person name="Keller J."/>
            <person name="Huneau C."/>
            <person name="Blein T."/>
            <person name="Aime D."/>
            <person name="Laguerre M."/>
            <person name="Taylor J."/>
            <person name="Schubert V."/>
            <person name="Nelson M."/>
            <person name="Geu-Flores F."/>
            <person name="Crespi M."/>
            <person name="Gallardo-Guerrero K."/>
            <person name="Delaux P.-M."/>
            <person name="Salse J."/>
            <person name="Berges H."/>
            <person name="Guyot R."/>
            <person name="Gouzy J."/>
            <person name="Peret B."/>
        </authorList>
    </citation>
    <scope>NUCLEOTIDE SEQUENCE [LARGE SCALE GENOMIC DNA]</scope>
    <source>
        <strain evidence="3">cv. Amiga</strain>
    </source>
</reference>
<keyword evidence="3" id="KW-1185">Reference proteome</keyword>
<gene>
    <name evidence="2" type="ORF">Lalb_Chr24g0401821</name>
</gene>
<dbReference type="EMBL" id="WOCE01000024">
    <property type="protein sequence ID" value="KAE9586420.1"/>
    <property type="molecule type" value="Genomic_DNA"/>
</dbReference>
<feature type="compositionally biased region" description="Acidic residues" evidence="1">
    <location>
        <begin position="66"/>
        <end position="78"/>
    </location>
</feature>
<comment type="caution">
    <text evidence="2">The sequence shown here is derived from an EMBL/GenBank/DDBJ whole genome shotgun (WGS) entry which is preliminary data.</text>
</comment>
<dbReference type="AlphaFoldDB" id="A0A6A4N9W1"/>
<accession>A0A6A4N9W1</accession>
<proteinExistence type="predicted"/>
<evidence type="ECO:0000313" key="2">
    <source>
        <dbReference type="EMBL" id="KAE9586420.1"/>
    </source>
</evidence>
<feature type="region of interest" description="Disordered" evidence="1">
    <location>
        <begin position="49"/>
        <end position="78"/>
    </location>
</feature>
<sequence length="89" mass="10307">MNSFQKRQFTSIIGKQAEEAMVEQICKKKKITKKCPSMSLDNFLNNNVELEDEQECEDGHEGGDEHEGEDVQEGEEGEEMMMYVKFVRI</sequence>
<evidence type="ECO:0000256" key="1">
    <source>
        <dbReference type="SAM" id="MobiDB-lite"/>
    </source>
</evidence>